<dbReference type="EC" id="1.2.1.50" evidence="4"/>
<evidence type="ECO:0000256" key="5">
    <source>
        <dbReference type="ARBA" id="ARBA00022857"/>
    </source>
</evidence>
<comment type="caution">
    <text evidence="9">The sequence shown here is derived from an EMBL/GenBank/DDBJ whole genome shotgun (WGS) entry which is preliminary data.</text>
</comment>
<dbReference type="SUPFAM" id="SSF53720">
    <property type="entry name" value="ALDH-like"/>
    <property type="match status" value="1"/>
</dbReference>
<evidence type="ECO:0000313" key="9">
    <source>
        <dbReference type="EMBL" id="PWE85332.1"/>
    </source>
</evidence>
<dbReference type="Pfam" id="PF05893">
    <property type="entry name" value="LuxC"/>
    <property type="match status" value="1"/>
</dbReference>
<keyword evidence="5" id="KW-0521">NADP</keyword>
<comment type="function">
    <text evidence="1">LuxC is the fatty acid reductase enzyme responsible for synthesis of the aldehyde substrate for the luminescent reaction catalyzed by luciferase.</text>
</comment>
<dbReference type="RefSeq" id="WP_109216943.1">
    <property type="nucleotide sequence ID" value="NZ_JRFU01000223.1"/>
</dbReference>
<sequence length="413" mass="46723">MNVMEDRDNNWQKDLQFLLGDTAILEQLAEQKTYIPFSEETIDFLDALYQALRKENRSVQVADLAAFSFWCRKGNLSHIREQYARQWNGKKVIGRGVAFHIVPSNIPVLFAFSMAASLLAGDPVVLRLPEKETVQEQMILSALRQVMETQPEWKKRIVILRYGHVKEVTDALSRLCQVRVIWGGDHSIQEIQKSVLEPGKTELAFADRRSAAVLRADAILEKEDLTDIVRGFYNDTYLNDQNACSSPSLLYWLGSSEQTALAHEKFWKVAAPYIQSRYELGAHLAVQKWEQAMYLAATKENVKIQKFGNEVVLVKLPELSANVWELTVPGGFFFECSGENLDGLYPALTRKCQTLTCVNETECTEVAEKLICAGVSGVDRVVQIGHALDFSLIWDGMDLIAQMSRLILSQLRS</sequence>
<keyword evidence="7" id="KW-0455">Luminescence</keyword>
<comment type="pathway">
    <text evidence="2">Lipid metabolism; fatty acid reduction for biolumincescence.</text>
</comment>
<evidence type="ECO:0000256" key="7">
    <source>
        <dbReference type="ARBA" id="ARBA00023223"/>
    </source>
</evidence>
<evidence type="ECO:0000313" key="10">
    <source>
        <dbReference type="Proteomes" id="UP000245288"/>
    </source>
</evidence>
<reference evidence="9 10" key="1">
    <citation type="submission" date="2014-09" db="EMBL/GenBank/DDBJ databases">
        <title>Butyrate-producing bacteria isolated from human gut.</title>
        <authorList>
            <person name="Zhang Q."/>
            <person name="Zhao L."/>
        </authorList>
    </citation>
    <scope>NUCLEOTIDE SEQUENCE [LARGE SCALE GENOMIC DNA]</scope>
    <source>
        <strain evidence="9 10">21</strain>
    </source>
</reference>
<proteinExistence type="inferred from homology"/>
<keyword evidence="6" id="KW-0560">Oxidoreductase</keyword>
<dbReference type="GO" id="GO:0050062">
    <property type="term" value="F:long-chain-fatty-acyl-CoA reductase activity"/>
    <property type="evidence" value="ECO:0007669"/>
    <property type="project" value="UniProtKB-EC"/>
</dbReference>
<comment type="similarity">
    <text evidence="3">Belongs to the LuxC family.</text>
</comment>
<evidence type="ECO:0000256" key="8">
    <source>
        <dbReference type="ARBA" id="ARBA00049412"/>
    </source>
</evidence>
<dbReference type="Proteomes" id="UP000245288">
    <property type="component" value="Unassembled WGS sequence"/>
</dbReference>
<evidence type="ECO:0000256" key="6">
    <source>
        <dbReference type="ARBA" id="ARBA00023002"/>
    </source>
</evidence>
<evidence type="ECO:0000256" key="3">
    <source>
        <dbReference type="ARBA" id="ARBA00010915"/>
    </source>
</evidence>
<comment type="catalytic activity">
    <reaction evidence="8">
        <text>a long-chain fatty aldehyde + NADP(+) + CoA = a long-chain fatty acyl-CoA + NADPH + H(+)</text>
        <dbReference type="Rhea" id="RHEA:15437"/>
        <dbReference type="ChEBI" id="CHEBI:15378"/>
        <dbReference type="ChEBI" id="CHEBI:17176"/>
        <dbReference type="ChEBI" id="CHEBI:57287"/>
        <dbReference type="ChEBI" id="CHEBI:57783"/>
        <dbReference type="ChEBI" id="CHEBI:58349"/>
        <dbReference type="ChEBI" id="CHEBI:83139"/>
        <dbReference type="EC" id="1.2.1.50"/>
    </reaction>
</comment>
<dbReference type="GO" id="GO:0008218">
    <property type="term" value="P:bioluminescence"/>
    <property type="evidence" value="ECO:0007669"/>
    <property type="project" value="UniProtKB-KW"/>
</dbReference>
<dbReference type="OrthoDB" id="580775at2"/>
<dbReference type="AlphaFoldDB" id="A0A2V1JLA6"/>
<dbReference type="EMBL" id="JRFU01000223">
    <property type="protein sequence ID" value="PWE85332.1"/>
    <property type="molecule type" value="Genomic_DNA"/>
</dbReference>
<dbReference type="Gene3D" id="3.40.605.10">
    <property type="entry name" value="Aldehyde Dehydrogenase, Chain A, domain 1"/>
    <property type="match status" value="1"/>
</dbReference>
<dbReference type="InterPro" id="IPR008670">
    <property type="entry name" value="CoA_reduct_LuxC"/>
</dbReference>
<gene>
    <name evidence="9" type="ORF">LG34_16545</name>
</gene>
<dbReference type="UniPathway" id="UPA00569"/>
<evidence type="ECO:0000256" key="1">
    <source>
        <dbReference type="ARBA" id="ARBA00003277"/>
    </source>
</evidence>
<organism evidence="9 10">
    <name type="scientific">Eubacterium ramulus</name>
    <dbReference type="NCBI Taxonomy" id="39490"/>
    <lineage>
        <taxon>Bacteria</taxon>
        <taxon>Bacillati</taxon>
        <taxon>Bacillota</taxon>
        <taxon>Clostridia</taxon>
        <taxon>Eubacteriales</taxon>
        <taxon>Eubacteriaceae</taxon>
        <taxon>Eubacterium</taxon>
    </lineage>
</organism>
<name>A0A2V1JLA6_EUBRA</name>
<keyword evidence="10" id="KW-1185">Reference proteome</keyword>
<protein>
    <recommendedName>
        <fullName evidence="4">long-chain-fatty-acyl-CoA reductase</fullName>
        <ecNumber evidence="4">1.2.1.50</ecNumber>
    </recommendedName>
</protein>
<evidence type="ECO:0000256" key="4">
    <source>
        <dbReference type="ARBA" id="ARBA00013020"/>
    </source>
</evidence>
<evidence type="ECO:0000256" key="2">
    <source>
        <dbReference type="ARBA" id="ARBA00004908"/>
    </source>
</evidence>
<accession>A0A2V1JLA6</accession>
<dbReference type="GO" id="GO:0003995">
    <property type="term" value="F:acyl-CoA dehydrogenase activity"/>
    <property type="evidence" value="ECO:0007669"/>
    <property type="project" value="InterPro"/>
</dbReference>
<dbReference type="InterPro" id="IPR016161">
    <property type="entry name" value="Ald_DH/histidinol_DH"/>
</dbReference>
<dbReference type="InterPro" id="IPR016162">
    <property type="entry name" value="Ald_DH_N"/>
</dbReference>